<dbReference type="AlphaFoldDB" id="A0A1S2LVX2"/>
<accession>A0A1S2LVX2</accession>
<organism evidence="2 3">
    <name type="scientific">Anaerobacillus arseniciselenatis</name>
    <dbReference type="NCBI Taxonomy" id="85682"/>
    <lineage>
        <taxon>Bacteria</taxon>
        <taxon>Bacillati</taxon>
        <taxon>Bacillota</taxon>
        <taxon>Bacilli</taxon>
        <taxon>Bacillales</taxon>
        <taxon>Bacillaceae</taxon>
        <taxon>Anaerobacillus</taxon>
    </lineage>
</organism>
<keyword evidence="1" id="KW-0812">Transmembrane</keyword>
<keyword evidence="1" id="KW-1133">Transmembrane helix</keyword>
<keyword evidence="3" id="KW-1185">Reference proteome</keyword>
<evidence type="ECO:0000313" key="3">
    <source>
        <dbReference type="Proteomes" id="UP000180098"/>
    </source>
</evidence>
<dbReference type="Proteomes" id="UP000180098">
    <property type="component" value="Unassembled WGS sequence"/>
</dbReference>
<reference evidence="2 3" key="1">
    <citation type="submission" date="2016-10" db="EMBL/GenBank/DDBJ databases">
        <title>Draft genome sequences of four alkaliphilic bacteria belonging to the Anaerobacillus genus.</title>
        <authorList>
            <person name="Bassil N.M."/>
            <person name="Lloyd J.R."/>
        </authorList>
    </citation>
    <scope>NUCLEOTIDE SEQUENCE [LARGE SCALE GENOMIC DNA]</scope>
    <source>
        <strain evidence="2 3">DSM 15340</strain>
    </source>
</reference>
<comment type="caution">
    <text evidence="2">The sequence shown here is derived from an EMBL/GenBank/DDBJ whole genome shotgun (WGS) entry which is preliminary data.</text>
</comment>
<dbReference type="EMBL" id="MLQQ01000001">
    <property type="protein sequence ID" value="OIJ15495.1"/>
    <property type="molecule type" value="Genomic_DNA"/>
</dbReference>
<gene>
    <name evidence="2" type="ORF">BKP35_00425</name>
</gene>
<name>A0A1S2LVX2_9BACI</name>
<keyword evidence="1" id="KW-0472">Membrane</keyword>
<evidence type="ECO:0008006" key="4">
    <source>
        <dbReference type="Google" id="ProtNLM"/>
    </source>
</evidence>
<feature type="transmembrane region" description="Helical" evidence="1">
    <location>
        <begin position="12"/>
        <end position="31"/>
    </location>
</feature>
<sequence length="110" mass="13032">MKKINKQISIIKLAVLLIILMPIMYGISYLYEHTGSAGITMSMMTEEKILVDDKHYIILRSENDPNYKMKIEVPATTWSLVEENGKYTIRYYKRLFDNHYKLKTIDHEKD</sequence>
<dbReference type="RefSeq" id="WP_071311420.1">
    <property type="nucleotide sequence ID" value="NZ_MLQQ01000001.1"/>
</dbReference>
<evidence type="ECO:0000313" key="2">
    <source>
        <dbReference type="EMBL" id="OIJ15495.1"/>
    </source>
</evidence>
<evidence type="ECO:0000256" key="1">
    <source>
        <dbReference type="SAM" id="Phobius"/>
    </source>
</evidence>
<proteinExistence type="predicted"/>
<dbReference type="OrthoDB" id="2980221at2"/>
<protein>
    <recommendedName>
        <fullName evidence="4">YxeA family protein</fullName>
    </recommendedName>
</protein>